<evidence type="ECO:0008006" key="4">
    <source>
        <dbReference type="Google" id="ProtNLM"/>
    </source>
</evidence>
<gene>
    <name evidence="3" type="ORF">METZ01_LOCUS503346</name>
</gene>
<reference evidence="3" key="1">
    <citation type="submission" date="2018-05" db="EMBL/GenBank/DDBJ databases">
        <authorList>
            <person name="Lanie J.A."/>
            <person name="Ng W.-L."/>
            <person name="Kazmierczak K.M."/>
            <person name="Andrzejewski T.M."/>
            <person name="Davidsen T.M."/>
            <person name="Wayne K.J."/>
            <person name="Tettelin H."/>
            <person name="Glass J.I."/>
            <person name="Rusch D."/>
            <person name="Podicherti R."/>
            <person name="Tsui H.-C.T."/>
            <person name="Winkler M.E."/>
        </authorList>
    </citation>
    <scope>NUCLEOTIDE SEQUENCE</scope>
</reference>
<name>A0A383E0Z5_9ZZZZ</name>
<organism evidence="3">
    <name type="scientific">marine metagenome</name>
    <dbReference type="NCBI Taxonomy" id="408172"/>
    <lineage>
        <taxon>unclassified sequences</taxon>
        <taxon>metagenomes</taxon>
        <taxon>ecological metagenomes</taxon>
    </lineage>
</organism>
<sequence>MTLIFLWIIIIGILLLIYLAFPLWSSKQVLQEDDVTNSALQQLDLQREQSYSALVDLDEDYEVGKLSESDYQTLRQELLRETAEILNRIESPNEKSLEDEIEEYKERRIEEYKERRQLEEQ</sequence>
<evidence type="ECO:0000256" key="2">
    <source>
        <dbReference type="SAM" id="Phobius"/>
    </source>
</evidence>
<evidence type="ECO:0000256" key="1">
    <source>
        <dbReference type="SAM" id="Coils"/>
    </source>
</evidence>
<accession>A0A383E0Z5</accession>
<keyword evidence="2" id="KW-0472">Membrane</keyword>
<dbReference type="AlphaFoldDB" id="A0A383E0Z5"/>
<feature type="coiled-coil region" evidence="1">
    <location>
        <begin position="94"/>
        <end position="121"/>
    </location>
</feature>
<dbReference type="EMBL" id="UINC01221941">
    <property type="protein sequence ID" value="SVE50492.1"/>
    <property type="molecule type" value="Genomic_DNA"/>
</dbReference>
<keyword evidence="1" id="KW-0175">Coiled coil</keyword>
<evidence type="ECO:0000313" key="3">
    <source>
        <dbReference type="EMBL" id="SVE50492.1"/>
    </source>
</evidence>
<keyword evidence="2" id="KW-1133">Transmembrane helix</keyword>
<keyword evidence="2" id="KW-0812">Transmembrane</keyword>
<feature type="transmembrane region" description="Helical" evidence="2">
    <location>
        <begin position="6"/>
        <end position="24"/>
    </location>
</feature>
<protein>
    <recommendedName>
        <fullName evidence="4">C-type cytochrome biogenesis protein CcmI</fullName>
    </recommendedName>
</protein>
<proteinExistence type="predicted"/>